<organism evidence="2 3">
    <name type="scientific">Parasponia andersonii</name>
    <name type="common">Sponia andersonii</name>
    <dbReference type="NCBI Taxonomy" id="3476"/>
    <lineage>
        <taxon>Eukaryota</taxon>
        <taxon>Viridiplantae</taxon>
        <taxon>Streptophyta</taxon>
        <taxon>Embryophyta</taxon>
        <taxon>Tracheophyta</taxon>
        <taxon>Spermatophyta</taxon>
        <taxon>Magnoliopsida</taxon>
        <taxon>eudicotyledons</taxon>
        <taxon>Gunneridae</taxon>
        <taxon>Pentapetalae</taxon>
        <taxon>rosids</taxon>
        <taxon>fabids</taxon>
        <taxon>Rosales</taxon>
        <taxon>Cannabaceae</taxon>
        <taxon>Parasponia</taxon>
    </lineage>
</organism>
<feature type="signal peptide" evidence="1">
    <location>
        <begin position="1"/>
        <end position="22"/>
    </location>
</feature>
<dbReference type="Proteomes" id="UP000237105">
    <property type="component" value="Unassembled WGS sequence"/>
</dbReference>
<keyword evidence="1" id="KW-0732">Signal</keyword>
<comment type="caution">
    <text evidence="2">The sequence shown here is derived from an EMBL/GenBank/DDBJ whole genome shotgun (WGS) entry which is preliminary data.</text>
</comment>
<name>A0A2P5AZG1_PARAD</name>
<dbReference type="PROSITE" id="PS51257">
    <property type="entry name" value="PROKAR_LIPOPROTEIN"/>
    <property type="match status" value="1"/>
</dbReference>
<keyword evidence="3" id="KW-1185">Reference proteome</keyword>
<dbReference type="EMBL" id="JXTB01000404">
    <property type="protein sequence ID" value="PON41933.1"/>
    <property type="molecule type" value="Genomic_DNA"/>
</dbReference>
<evidence type="ECO:0000313" key="3">
    <source>
        <dbReference type="Proteomes" id="UP000237105"/>
    </source>
</evidence>
<evidence type="ECO:0008006" key="4">
    <source>
        <dbReference type="Google" id="ProtNLM"/>
    </source>
</evidence>
<proteinExistence type="predicted"/>
<reference evidence="3" key="1">
    <citation type="submission" date="2016-06" db="EMBL/GenBank/DDBJ databases">
        <title>Parallel loss of symbiosis genes in relatives of nitrogen-fixing non-legume Parasponia.</title>
        <authorList>
            <person name="Van Velzen R."/>
            <person name="Holmer R."/>
            <person name="Bu F."/>
            <person name="Rutten L."/>
            <person name="Van Zeijl A."/>
            <person name="Liu W."/>
            <person name="Santuari L."/>
            <person name="Cao Q."/>
            <person name="Sharma T."/>
            <person name="Shen D."/>
            <person name="Roswanjaya Y."/>
            <person name="Wardhani T."/>
            <person name="Kalhor M.S."/>
            <person name="Jansen J."/>
            <person name="Van den Hoogen J."/>
            <person name="Gungor B."/>
            <person name="Hartog M."/>
            <person name="Hontelez J."/>
            <person name="Verver J."/>
            <person name="Yang W.-C."/>
            <person name="Schijlen E."/>
            <person name="Repin R."/>
            <person name="Schilthuizen M."/>
            <person name="Schranz E."/>
            <person name="Heidstra R."/>
            <person name="Miyata K."/>
            <person name="Fedorova E."/>
            <person name="Kohlen W."/>
            <person name="Bisseling T."/>
            <person name="Smit S."/>
            <person name="Geurts R."/>
        </authorList>
    </citation>
    <scope>NUCLEOTIDE SEQUENCE [LARGE SCALE GENOMIC DNA]</scope>
    <source>
        <strain evidence="3">cv. WU1-14</strain>
    </source>
</reference>
<dbReference type="OrthoDB" id="1143007at2759"/>
<dbReference type="AlphaFoldDB" id="A0A2P5AZG1"/>
<feature type="chain" id="PRO_5015176280" description="Transmembrane protein" evidence="1">
    <location>
        <begin position="23"/>
        <end position="121"/>
    </location>
</feature>
<accession>A0A2P5AZG1</accession>
<protein>
    <recommendedName>
        <fullName evidence="4">Transmembrane protein</fullName>
    </recommendedName>
</protein>
<gene>
    <name evidence="2" type="ORF">PanWU01x14_286000</name>
</gene>
<evidence type="ECO:0000313" key="2">
    <source>
        <dbReference type="EMBL" id="PON41933.1"/>
    </source>
</evidence>
<evidence type="ECO:0000256" key="1">
    <source>
        <dbReference type="SAM" id="SignalP"/>
    </source>
</evidence>
<sequence length="121" mass="13640">MKIKYLVWLFFILCFAASSCKSDNHSSLKQDKQLKYGNGVISTESSRKDHQIKQEINVHEEGQDHLGVSQKGKAIYGGANDLKRPRTSRGSSSSLLLKPNLFFFAALRHLSVGFFICVMFL</sequence>